<comment type="caution">
    <text evidence="9">The sequence shown here is derived from an EMBL/GenBank/DDBJ whole genome shotgun (WGS) entry which is preliminary data.</text>
</comment>
<dbReference type="InterPro" id="IPR025966">
    <property type="entry name" value="OppC_N"/>
</dbReference>
<dbReference type="GO" id="GO:0055085">
    <property type="term" value="P:transmembrane transport"/>
    <property type="evidence" value="ECO:0007669"/>
    <property type="project" value="InterPro"/>
</dbReference>
<feature type="transmembrane region" description="Helical" evidence="7">
    <location>
        <begin position="157"/>
        <end position="174"/>
    </location>
</feature>
<evidence type="ECO:0000256" key="7">
    <source>
        <dbReference type="RuleBase" id="RU363032"/>
    </source>
</evidence>
<evidence type="ECO:0000256" key="1">
    <source>
        <dbReference type="ARBA" id="ARBA00004651"/>
    </source>
</evidence>
<evidence type="ECO:0000313" key="9">
    <source>
        <dbReference type="EMBL" id="TLS50383.1"/>
    </source>
</evidence>
<dbReference type="InterPro" id="IPR000515">
    <property type="entry name" value="MetI-like"/>
</dbReference>
<keyword evidence="2 7" id="KW-0813">Transport</keyword>
<dbReference type="InterPro" id="IPR050366">
    <property type="entry name" value="BP-dependent_transpt_permease"/>
</dbReference>
<dbReference type="Pfam" id="PF00528">
    <property type="entry name" value="BPD_transp_1"/>
    <property type="match status" value="1"/>
</dbReference>
<dbReference type="PANTHER" id="PTHR43386:SF22">
    <property type="entry name" value="OLIGOPEPTIDE TRANSPORT SYSTEM PERMEASE PROTEIN OPPC"/>
    <property type="match status" value="1"/>
</dbReference>
<keyword evidence="6 7" id="KW-0472">Membrane</keyword>
<sequence length="317" mass="35333">MTDVTQLKPSDLRPELFRKISKNEVSAEKIERESLSAWADIWYRFRKNTVAMIGLYIIGVMSLFAIFGPMIVPWDATVNELLATNEPPNLSSWNAHWFGTDDFGRDMFARTWEGAKVSLLVGLCVAAVDLLVGVVYGSIMGYVGGRVDEVMNKTAEVLYSIPNLLVSILLVVVFEPSLLVIILALSITGWINMAWIVRGQIIQLKNQEYVLASRSLGAGMWRIMFRHLVPNAMGPIIVTLTLTIPSAIFAEAFLSYLGLGVQVPNASWGTMIDNSLAVIQIYPWRFLFPAFCLSLTMLAFNVMGDGLRDAFDPKMKK</sequence>
<comment type="similarity">
    <text evidence="7">Belongs to the binding-protein-dependent transport system permease family.</text>
</comment>
<dbReference type="PANTHER" id="PTHR43386">
    <property type="entry name" value="OLIGOPEPTIDE TRANSPORT SYSTEM PERMEASE PROTEIN APPC"/>
    <property type="match status" value="1"/>
</dbReference>
<dbReference type="Gene3D" id="1.10.3720.10">
    <property type="entry name" value="MetI-like"/>
    <property type="match status" value="1"/>
</dbReference>
<organism evidence="9 10">
    <name type="scientific">Paenibacillus antri</name>
    <dbReference type="NCBI Taxonomy" id="2582848"/>
    <lineage>
        <taxon>Bacteria</taxon>
        <taxon>Bacillati</taxon>
        <taxon>Bacillota</taxon>
        <taxon>Bacilli</taxon>
        <taxon>Bacillales</taxon>
        <taxon>Paenibacillaceae</taxon>
        <taxon>Paenibacillus</taxon>
    </lineage>
</organism>
<feature type="transmembrane region" description="Helical" evidence="7">
    <location>
        <begin position="286"/>
        <end position="307"/>
    </location>
</feature>
<dbReference type="SUPFAM" id="SSF161098">
    <property type="entry name" value="MetI-like"/>
    <property type="match status" value="1"/>
</dbReference>
<feature type="transmembrane region" description="Helical" evidence="7">
    <location>
        <begin position="232"/>
        <end position="259"/>
    </location>
</feature>
<feature type="domain" description="ABC transmembrane type-1" evidence="8">
    <location>
        <begin position="115"/>
        <end position="304"/>
    </location>
</feature>
<keyword evidence="3" id="KW-1003">Cell membrane</keyword>
<keyword evidence="4 7" id="KW-0812">Transmembrane</keyword>
<dbReference type="AlphaFoldDB" id="A0A5R9GCJ0"/>
<dbReference type="GO" id="GO:0005886">
    <property type="term" value="C:plasma membrane"/>
    <property type="evidence" value="ECO:0007669"/>
    <property type="project" value="UniProtKB-SubCell"/>
</dbReference>
<evidence type="ECO:0000256" key="3">
    <source>
        <dbReference type="ARBA" id="ARBA00022475"/>
    </source>
</evidence>
<evidence type="ECO:0000256" key="4">
    <source>
        <dbReference type="ARBA" id="ARBA00022692"/>
    </source>
</evidence>
<proteinExistence type="inferred from homology"/>
<evidence type="ECO:0000313" key="10">
    <source>
        <dbReference type="Proteomes" id="UP000309676"/>
    </source>
</evidence>
<dbReference type="Proteomes" id="UP000309676">
    <property type="component" value="Unassembled WGS sequence"/>
</dbReference>
<dbReference type="OrthoDB" id="9797472at2"/>
<feature type="transmembrane region" description="Helical" evidence="7">
    <location>
        <begin position="180"/>
        <end position="197"/>
    </location>
</feature>
<evidence type="ECO:0000256" key="6">
    <source>
        <dbReference type="ARBA" id="ARBA00023136"/>
    </source>
</evidence>
<keyword evidence="10" id="KW-1185">Reference proteome</keyword>
<gene>
    <name evidence="9" type="ORF">FE782_20375</name>
</gene>
<dbReference type="InterPro" id="IPR035906">
    <property type="entry name" value="MetI-like_sf"/>
</dbReference>
<reference evidence="9 10" key="1">
    <citation type="submission" date="2019-05" db="EMBL/GenBank/DDBJ databases">
        <authorList>
            <person name="Narsing Rao M.P."/>
            <person name="Li W.J."/>
        </authorList>
    </citation>
    <scope>NUCLEOTIDE SEQUENCE [LARGE SCALE GENOMIC DNA]</scope>
    <source>
        <strain evidence="9 10">SYSU_K30003</strain>
    </source>
</reference>
<feature type="transmembrane region" description="Helical" evidence="7">
    <location>
        <begin position="117"/>
        <end position="145"/>
    </location>
</feature>
<evidence type="ECO:0000256" key="5">
    <source>
        <dbReference type="ARBA" id="ARBA00022989"/>
    </source>
</evidence>
<accession>A0A5R9GCJ0</accession>
<dbReference type="Pfam" id="PF12911">
    <property type="entry name" value="OppC_N"/>
    <property type="match status" value="1"/>
</dbReference>
<feature type="transmembrane region" description="Helical" evidence="7">
    <location>
        <begin position="53"/>
        <end position="72"/>
    </location>
</feature>
<dbReference type="PROSITE" id="PS50928">
    <property type="entry name" value="ABC_TM1"/>
    <property type="match status" value="1"/>
</dbReference>
<comment type="subcellular location">
    <subcellularLocation>
        <location evidence="1 7">Cell membrane</location>
        <topology evidence="1 7">Multi-pass membrane protein</topology>
    </subcellularLocation>
</comment>
<keyword evidence="5 7" id="KW-1133">Transmembrane helix</keyword>
<protein>
    <submittedName>
        <fullName evidence="9">ABC transporter permease</fullName>
    </submittedName>
</protein>
<evidence type="ECO:0000259" key="8">
    <source>
        <dbReference type="PROSITE" id="PS50928"/>
    </source>
</evidence>
<dbReference type="CDD" id="cd06261">
    <property type="entry name" value="TM_PBP2"/>
    <property type="match status" value="1"/>
</dbReference>
<dbReference type="EMBL" id="VCIW01000015">
    <property type="protein sequence ID" value="TLS50383.1"/>
    <property type="molecule type" value="Genomic_DNA"/>
</dbReference>
<evidence type="ECO:0000256" key="2">
    <source>
        <dbReference type="ARBA" id="ARBA00022448"/>
    </source>
</evidence>
<name>A0A5R9GCJ0_9BACL</name>